<dbReference type="EMBL" id="VJMJ01000294">
    <property type="protein sequence ID" value="KAF0723848.1"/>
    <property type="molecule type" value="Genomic_DNA"/>
</dbReference>
<dbReference type="AlphaFoldDB" id="A0A6G0W9G4"/>
<evidence type="ECO:0000313" key="2">
    <source>
        <dbReference type="Proteomes" id="UP000481153"/>
    </source>
</evidence>
<dbReference type="Proteomes" id="UP000481153">
    <property type="component" value="Unassembled WGS sequence"/>
</dbReference>
<name>A0A6G0W9G4_9STRA</name>
<proteinExistence type="predicted"/>
<organism evidence="1 2">
    <name type="scientific">Aphanomyces euteiches</name>
    <dbReference type="NCBI Taxonomy" id="100861"/>
    <lineage>
        <taxon>Eukaryota</taxon>
        <taxon>Sar</taxon>
        <taxon>Stramenopiles</taxon>
        <taxon>Oomycota</taxon>
        <taxon>Saprolegniomycetes</taxon>
        <taxon>Saprolegniales</taxon>
        <taxon>Verrucalvaceae</taxon>
        <taxon>Aphanomyces</taxon>
    </lineage>
</organism>
<reference evidence="1 2" key="1">
    <citation type="submission" date="2019-07" db="EMBL/GenBank/DDBJ databases">
        <title>Genomics analysis of Aphanomyces spp. identifies a new class of oomycete effector associated with host adaptation.</title>
        <authorList>
            <person name="Gaulin E."/>
        </authorList>
    </citation>
    <scope>NUCLEOTIDE SEQUENCE [LARGE SCALE GENOMIC DNA]</scope>
    <source>
        <strain evidence="1 2">ATCC 201684</strain>
    </source>
</reference>
<sequence length="588" mass="68086">MYQGFASISGKFNKFVDLDSPATQKEKLILNSRSEIYREKELWTYGFLRALLDYCCRAKLENGRMIRMNEVTLNSMKLQNKNVPFFILDEMSPLSSGTNLAAFQRNVFRVCGLVVVIMGTDSKVTNLIPQTSHSWTDEYLWMAILPRFPRYQLVVNEPDEEVWMSIVKRFPIVEYIVRNPRGRFARLFTEKVLKVVKRHQATIGKKEAEIRLNELLDDAFNAIHSRVLDKKLKFDALYEQMVAVSYTNVRKYDQQPPKKKARLEVGTSGLHGHFADLIDESPTDIYLSRDGFHKESPDDTSPSWIENTSPWEVKCSLPAIDEDVLLGGKSRSAYFENDVHYSTRWIFEETRKHDDHGNTEAPSNDYRPFENMVAHAIFCSSRRYGVQGIPFNDFMPCFVGEFQAKKWEKMPLKLVVEEENTTREILASDLLQGYSSLVEKLSVGNVIPFLAPPNAEWPESILQANEQGCNFGHLVRPDNKKRCDVYVQNKGRVPLFFCKCKYRDDNVDISIIHGIIKRISENDNWPWEMIFVFCRRFATFPSDWAAEYLSIGCVKINCKDANVTWIHNPEDQNREQLVIVMEIPECNV</sequence>
<dbReference type="VEuPathDB" id="FungiDB:AeMF1_014181"/>
<accession>A0A6G0W9G4</accession>
<comment type="caution">
    <text evidence="1">The sequence shown here is derived from an EMBL/GenBank/DDBJ whole genome shotgun (WGS) entry which is preliminary data.</text>
</comment>
<protein>
    <submittedName>
        <fullName evidence="1">Uncharacterized protein</fullName>
    </submittedName>
</protein>
<keyword evidence="2" id="KW-1185">Reference proteome</keyword>
<gene>
    <name evidence="1" type="ORF">Ae201684_017342</name>
</gene>
<evidence type="ECO:0000313" key="1">
    <source>
        <dbReference type="EMBL" id="KAF0723848.1"/>
    </source>
</evidence>